<dbReference type="InterPro" id="IPR036514">
    <property type="entry name" value="SGNH_hydro_sf"/>
</dbReference>
<evidence type="ECO:0000259" key="1">
    <source>
        <dbReference type="Pfam" id="PF08885"/>
    </source>
</evidence>
<evidence type="ECO:0000313" key="2">
    <source>
        <dbReference type="EMBL" id="NRD24681.1"/>
    </source>
</evidence>
<keyword evidence="3" id="KW-1185">Reference proteome</keyword>
<dbReference type="SUPFAM" id="SSF52266">
    <property type="entry name" value="SGNH hydrolase"/>
    <property type="match status" value="1"/>
</dbReference>
<organism evidence="2 3">
    <name type="scientific">Winogradskyella litoriviva</name>
    <dbReference type="NCBI Taxonomy" id="1220182"/>
    <lineage>
        <taxon>Bacteria</taxon>
        <taxon>Pseudomonadati</taxon>
        <taxon>Bacteroidota</taxon>
        <taxon>Flavobacteriia</taxon>
        <taxon>Flavobacteriales</taxon>
        <taxon>Flavobacteriaceae</taxon>
        <taxon>Winogradskyella</taxon>
    </lineage>
</organism>
<dbReference type="InterPro" id="IPR014982">
    <property type="entry name" value="GSCFA"/>
</dbReference>
<reference evidence="2 3" key="1">
    <citation type="journal article" date="2015" name="Int. J. Syst. Evol. Microbiol.">
        <title>Winogradskyella litoriviva sp. nov., isolated from coastal seawater.</title>
        <authorList>
            <person name="Nedashkovskaya O.I."/>
            <person name="Kukhlevskiy A.D."/>
            <person name="Zhukova N.V."/>
            <person name="Kim S.J."/>
            <person name="Rhee S.K."/>
            <person name="Mikhailov V.V."/>
        </authorList>
    </citation>
    <scope>NUCLEOTIDE SEQUENCE [LARGE SCALE GENOMIC DNA]</scope>
    <source>
        <strain evidence="2 3">KMM6491</strain>
    </source>
</reference>
<proteinExistence type="predicted"/>
<protein>
    <submittedName>
        <fullName evidence="2">GSCFA domain-containing protein</fullName>
    </submittedName>
</protein>
<sequence length="317" mass="37104">MNLQTIIPLKKQEYNLLDYNSKILLLGSCFSENIGDKFEYFKFQTKVNPFGILFHPLAIENLITRAINKDYYSEDELHFYNEQWCCLEAHSKLSSTSKDALLDALNAQIDEVNNYLLNTSHIIITLGTSWVYRYISSDKIVANCHKLPQKHFLKELLSVEQIAESIDAIVSLVKRINPKISFLFTVSPVRHIKDGFVENKQSKSHLLAAIHQVVEPREQLYYFPSYEIMMDELRDYRFYNEDMLHPNTTAVNYIWEKFMAVWLSKTALKTLEKVSSIQSRKAHRPFNSNSEAHQKFLLKLQSDIESLESEFPFMNFH</sequence>
<feature type="domain" description="GSCFA" evidence="1">
    <location>
        <begin position="22"/>
        <end position="258"/>
    </location>
</feature>
<name>A0ABX2E9C0_9FLAO</name>
<dbReference type="RefSeq" id="WP_173302329.1">
    <property type="nucleotide sequence ID" value="NZ_JABRWQ010000007.1"/>
</dbReference>
<gene>
    <name evidence="2" type="ORF">HNV10_15610</name>
</gene>
<dbReference type="Gene3D" id="3.40.50.1110">
    <property type="entry name" value="SGNH hydrolase"/>
    <property type="match status" value="1"/>
</dbReference>
<dbReference type="EMBL" id="JABRWQ010000007">
    <property type="protein sequence ID" value="NRD24681.1"/>
    <property type="molecule type" value="Genomic_DNA"/>
</dbReference>
<evidence type="ECO:0000313" key="3">
    <source>
        <dbReference type="Proteomes" id="UP000805085"/>
    </source>
</evidence>
<dbReference type="Proteomes" id="UP000805085">
    <property type="component" value="Unassembled WGS sequence"/>
</dbReference>
<comment type="caution">
    <text evidence="2">The sequence shown here is derived from an EMBL/GenBank/DDBJ whole genome shotgun (WGS) entry which is preliminary data.</text>
</comment>
<dbReference type="Pfam" id="PF08885">
    <property type="entry name" value="GSCFA"/>
    <property type="match status" value="1"/>
</dbReference>
<accession>A0ABX2E9C0</accession>